<evidence type="ECO:0000313" key="1">
    <source>
        <dbReference type="EMBL" id="GAA4686394.1"/>
    </source>
</evidence>
<comment type="caution">
    <text evidence="1">The sequence shown here is derived from an EMBL/GenBank/DDBJ whole genome shotgun (WGS) entry which is preliminary data.</text>
</comment>
<evidence type="ECO:0008006" key="3">
    <source>
        <dbReference type="Google" id="ProtNLM"/>
    </source>
</evidence>
<dbReference type="Proteomes" id="UP001500621">
    <property type="component" value="Unassembled WGS sequence"/>
</dbReference>
<sequence length="161" mass="16719">MTRIAYAARVRSRVLSELLVCGLLVGLVGCSDDQAPSGDAAGVCALHEESLTRAERGGLTASPASVVAGESVVLTPERGRLFLLPVQVLAGPEGDCTSYQAERAELGGGWTEGTGTSFWASEVEMAPELRLRVPDDVAPGAYLACPAGRELCVTFEVADPA</sequence>
<organism evidence="1 2">
    <name type="scientific">Nocardioides nanhaiensis</name>
    <dbReference type="NCBI Taxonomy" id="1476871"/>
    <lineage>
        <taxon>Bacteria</taxon>
        <taxon>Bacillati</taxon>
        <taxon>Actinomycetota</taxon>
        <taxon>Actinomycetes</taxon>
        <taxon>Propionibacteriales</taxon>
        <taxon>Nocardioidaceae</taxon>
        <taxon>Nocardioides</taxon>
    </lineage>
</organism>
<evidence type="ECO:0000313" key="2">
    <source>
        <dbReference type="Proteomes" id="UP001500621"/>
    </source>
</evidence>
<dbReference type="PROSITE" id="PS51257">
    <property type="entry name" value="PROKAR_LIPOPROTEIN"/>
    <property type="match status" value="1"/>
</dbReference>
<accession>A0ABP8WCW7</accession>
<name>A0ABP8WCW7_9ACTN</name>
<gene>
    <name evidence="1" type="ORF">GCM10023226_25240</name>
</gene>
<proteinExistence type="predicted"/>
<dbReference type="EMBL" id="BAABIM010000002">
    <property type="protein sequence ID" value="GAA4686394.1"/>
    <property type="molecule type" value="Genomic_DNA"/>
</dbReference>
<reference evidence="2" key="1">
    <citation type="journal article" date="2019" name="Int. J. Syst. Evol. Microbiol.">
        <title>The Global Catalogue of Microorganisms (GCM) 10K type strain sequencing project: providing services to taxonomists for standard genome sequencing and annotation.</title>
        <authorList>
            <consortium name="The Broad Institute Genomics Platform"/>
            <consortium name="The Broad Institute Genome Sequencing Center for Infectious Disease"/>
            <person name="Wu L."/>
            <person name="Ma J."/>
        </authorList>
    </citation>
    <scope>NUCLEOTIDE SEQUENCE [LARGE SCALE GENOMIC DNA]</scope>
    <source>
        <strain evidence="2">JCM 18127</strain>
    </source>
</reference>
<keyword evidence="2" id="KW-1185">Reference proteome</keyword>
<protein>
    <recommendedName>
        <fullName evidence="3">Lipoprotein</fullName>
    </recommendedName>
</protein>